<dbReference type="InterPro" id="IPR034530">
    <property type="entry name" value="HpnP-like"/>
</dbReference>
<dbReference type="SFLD" id="SFLDG01082">
    <property type="entry name" value="B12-binding_domain_containing"/>
    <property type="match status" value="1"/>
</dbReference>
<dbReference type="SFLD" id="SFLDG01123">
    <property type="entry name" value="methyltransferase_(Class_B)"/>
    <property type="match status" value="1"/>
</dbReference>
<dbReference type="RefSeq" id="WP_203191565.1">
    <property type="nucleotide sequence ID" value="NZ_CP063362.1"/>
</dbReference>
<dbReference type="Pfam" id="PF02310">
    <property type="entry name" value="B12-binding"/>
    <property type="match status" value="1"/>
</dbReference>
<dbReference type="SUPFAM" id="SSF102114">
    <property type="entry name" value="Radical SAM enzymes"/>
    <property type="match status" value="1"/>
</dbReference>
<comment type="cofactor">
    <cofactor evidence="1">
        <name>[4Fe-4S] cluster</name>
        <dbReference type="ChEBI" id="CHEBI:49883"/>
    </cofactor>
</comment>
<dbReference type="InterPro" id="IPR025274">
    <property type="entry name" value="DUF4070"/>
</dbReference>
<dbReference type="Proteomes" id="UP000596427">
    <property type="component" value="Chromosome"/>
</dbReference>
<dbReference type="Pfam" id="PF04055">
    <property type="entry name" value="Radical_SAM"/>
    <property type="match status" value="1"/>
</dbReference>
<dbReference type="EMBL" id="CP063362">
    <property type="protein sequence ID" value="QRG04688.1"/>
    <property type="molecule type" value="Genomic_DNA"/>
</dbReference>
<evidence type="ECO:0000256" key="3">
    <source>
        <dbReference type="ARBA" id="ARBA00022723"/>
    </source>
</evidence>
<dbReference type="InterPro" id="IPR058240">
    <property type="entry name" value="rSAM_sf"/>
</dbReference>
<dbReference type="InterPro" id="IPR007197">
    <property type="entry name" value="rSAM"/>
</dbReference>
<dbReference type="GO" id="GO:0003824">
    <property type="term" value="F:catalytic activity"/>
    <property type="evidence" value="ECO:0007669"/>
    <property type="project" value="InterPro"/>
</dbReference>
<organism evidence="7 8">
    <name type="scientific">Xanthobacter dioxanivorans</name>
    <dbReference type="NCBI Taxonomy" id="2528964"/>
    <lineage>
        <taxon>Bacteria</taxon>
        <taxon>Pseudomonadati</taxon>
        <taxon>Pseudomonadota</taxon>
        <taxon>Alphaproteobacteria</taxon>
        <taxon>Hyphomicrobiales</taxon>
        <taxon>Xanthobacteraceae</taxon>
        <taxon>Xanthobacter</taxon>
    </lineage>
</organism>
<dbReference type="GO" id="GO:0005829">
    <property type="term" value="C:cytosol"/>
    <property type="evidence" value="ECO:0007669"/>
    <property type="project" value="TreeGrafter"/>
</dbReference>
<keyword evidence="5" id="KW-0411">Iron-sulfur</keyword>
<evidence type="ECO:0000259" key="6">
    <source>
        <dbReference type="PROSITE" id="PS51918"/>
    </source>
</evidence>
<reference evidence="7 8" key="1">
    <citation type="submission" date="2020-10" db="EMBL/GenBank/DDBJ databases">
        <title>Degradation of 1,4-Dioxane by Xanthobacter sp. YN2, via a Novel Group-2 Soluble Di-Iron Monooxygenase.</title>
        <authorList>
            <person name="Ma F."/>
            <person name="Wang Y."/>
            <person name="Yang J."/>
            <person name="Guo H."/>
            <person name="Su D."/>
            <person name="Yu L."/>
        </authorList>
    </citation>
    <scope>NUCLEOTIDE SEQUENCE [LARGE SCALE GENOMIC DNA]</scope>
    <source>
        <strain evidence="7 8">YN2</strain>
    </source>
</reference>
<protein>
    <submittedName>
        <fullName evidence="7">B12-binding domain-containing radical SAM protein</fullName>
    </submittedName>
</protein>
<dbReference type="Gene3D" id="3.40.50.280">
    <property type="entry name" value="Cobalamin-binding domain"/>
    <property type="match status" value="1"/>
</dbReference>
<evidence type="ECO:0000256" key="2">
    <source>
        <dbReference type="ARBA" id="ARBA00022691"/>
    </source>
</evidence>
<gene>
    <name evidence="7" type="ORF">EZH22_16085</name>
</gene>
<proteinExistence type="predicted"/>
<evidence type="ECO:0000256" key="1">
    <source>
        <dbReference type="ARBA" id="ARBA00001966"/>
    </source>
</evidence>
<dbReference type="GO" id="GO:0031419">
    <property type="term" value="F:cobalamin binding"/>
    <property type="evidence" value="ECO:0007669"/>
    <property type="project" value="InterPro"/>
</dbReference>
<keyword evidence="2" id="KW-0949">S-adenosyl-L-methionine</keyword>
<dbReference type="PANTHER" id="PTHR43409:SF3">
    <property type="entry name" value="HYPOTHETICAL METHYLTRANSFERASE"/>
    <property type="match status" value="1"/>
</dbReference>
<keyword evidence="4" id="KW-0408">Iron</keyword>
<dbReference type="AlphaFoldDB" id="A0A974SHS8"/>
<dbReference type="PANTHER" id="PTHR43409">
    <property type="entry name" value="ANAEROBIC MAGNESIUM-PROTOPORPHYRIN IX MONOMETHYL ESTER CYCLASE-RELATED"/>
    <property type="match status" value="1"/>
</dbReference>
<dbReference type="GO" id="GO:0051536">
    <property type="term" value="F:iron-sulfur cluster binding"/>
    <property type="evidence" value="ECO:0007669"/>
    <property type="project" value="UniProtKB-KW"/>
</dbReference>
<evidence type="ECO:0000313" key="7">
    <source>
        <dbReference type="EMBL" id="QRG04688.1"/>
    </source>
</evidence>
<dbReference type="GO" id="GO:0046872">
    <property type="term" value="F:metal ion binding"/>
    <property type="evidence" value="ECO:0007669"/>
    <property type="project" value="UniProtKB-KW"/>
</dbReference>
<dbReference type="Pfam" id="PF13282">
    <property type="entry name" value="DUF4070"/>
    <property type="match status" value="1"/>
</dbReference>
<sequence>MPEATNVLLVYPRFTQPSFWRNLDMARVLGARCMAPPLGLVTVAAMLPATWKPRLLDCNVEDLTADALGWADLVFVSGMLPQRPEALRVIAMAQAAGKVVVMGGPDVSSSPDAYAIADFRVVGEAEGVIDSFVAAWEGGARKGLFTAPETKPDVTTTPVPRFDLLKLKHYLFVGVQYSRGCPFTCEFCDIIELYGRVPRAKGTAQMLAELDALYELGYRGHVDFVDDNLIGNKKAVKAFLPHLIAWQKERGHPFQFSTEASLNLADDPLLLSLLSDAGFFLVFIGIESPDDEVLRSTLKKQNTKRNIAESVHRIYAAGLLVIAGFIIGFDNERPDVGEAMAELIEAAALPVASLGLLFALPDTQLSRRLEREGRLFPLTSEMFKHGDQTGAGLNFTTLRSRAEVLRGYRDVYARIYAPKAFFARVRRVVSLVKGRQPDGEAAPIDPRQLAADLARLFRLLFKITVRHPGTAVHLWPLVLRGLNGRLETIEPLMVMALFYVHLGPFARQVTKEISEQIADIEAGRWVDPHVPAPPPALAAAG</sequence>
<dbReference type="InterPro" id="IPR051198">
    <property type="entry name" value="BchE-like"/>
</dbReference>
<dbReference type="Gene3D" id="3.80.30.20">
    <property type="entry name" value="tm_1862 like domain"/>
    <property type="match status" value="1"/>
</dbReference>
<evidence type="ECO:0000256" key="5">
    <source>
        <dbReference type="ARBA" id="ARBA00023014"/>
    </source>
</evidence>
<dbReference type="SMART" id="SM00729">
    <property type="entry name" value="Elp3"/>
    <property type="match status" value="1"/>
</dbReference>
<dbReference type="KEGG" id="xdi:EZH22_16085"/>
<dbReference type="InterPro" id="IPR034466">
    <property type="entry name" value="Methyltransferase_Class_B"/>
</dbReference>
<dbReference type="SFLD" id="SFLDS00029">
    <property type="entry name" value="Radical_SAM"/>
    <property type="match status" value="1"/>
</dbReference>
<dbReference type="InterPro" id="IPR023404">
    <property type="entry name" value="rSAM_horseshoe"/>
</dbReference>
<name>A0A974SHS8_9HYPH</name>
<dbReference type="InterPro" id="IPR006638">
    <property type="entry name" value="Elp3/MiaA/NifB-like_rSAM"/>
</dbReference>
<dbReference type="SFLD" id="SFLDF00303">
    <property type="entry name" value="hopanoid_C2-methyltransferase"/>
    <property type="match status" value="1"/>
</dbReference>
<dbReference type="InterPro" id="IPR006158">
    <property type="entry name" value="Cobalamin-bd"/>
</dbReference>
<keyword evidence="8" id="KW-1185">Reference proteome</keyword>
<evidence type="ECO:0000256" key="4">
    <source>
        <dbReference type="ARBA" id="ARBA00023004"/>
    </source>
</evidence>
<feature type="domain" description="Radical SAM core" evidence="6">
    <location>
        <begin position="165"/>
        <end position="387"/>
    </location>
</feature>
<accession>A0A974SHS8</accession>
<dbReference type="PROSITE" id="PS51918">
    <property type="entry name" value="RADICAL_SAM"/>
    <property type="match status" value="1"/>
</dbReference>
<keyword evidence="3" id="KW-0479">Metal-binding</keyword>
<evidence type="ECO:0000313" key="8">
    <source>
        <dbReference type="Proteomes" id="UP000596427"/>
    </source>
</evidence>